<sequence>MSAFTKGIAATVTVAALTTGLCTSASAQAQPDATFKTTYENGTCAVEVVMGQKPPVNLPIENDEDTSSAIKGTIADFKDYQKELAEAKEELARLKKDKNTPDYELEHAQDKFDYATSMLTYLAKQRAALQACLDKKSLTAAEVDAQALLSSIDGKGLSPAGIGVTMAGIAVVALGVVVAALPQIKPLLPPQIAALLP</sequence>
<dbReference type="EMBL" id="CP069534">
    <property type="protein sequence ID" value="QRP70431.1"/>
    <property type="molecule type" value="Genomic_DNA"/>
</dbReference>
<reference evidence="4" key="1">
    <citation type="submission" date="2021-02" db="EMBL/GenBank/DDBJ databases">
        <title>FDA dAtabase for Regulatory Grade micrObial Sequences (FDA-ARGOS): Supporting development and validation of Infectious Disease Dx tests.</title>
        <authorList>
            <person name="Sproer C."/>
            <person name="Gronow S."/>
            <person name="Severitt S."/>
            <person name="Schroder I."/>
            <person name="Tallon L."/>
            <person name="Sadzewicz L."/>
            <person name="Zhao X."/>
            <person name="Boylan J."/>
            <person name="Ott S."/>
            <person name="Bowen H."/>
            <person name="Vavikolanu K."/>
            <person name="Mehta A."/>
            <person name="Aluvathingal J."/>
            <person name="Nadendla S."/>
            <person name="Lowell S."/>
            <person name="Myers T."/>
            <person name="Yan Y."/>
            <person name="Sichtig H."/>
        </authorList>
    </citation>
    <scope>NUCLEOTIDE SEQUENCE</scope>
    <source>
        <strain evidence="4">FDAARGOS_1191</strain>
    </source>
</reference>
<feature type="chain" id="PRO_5043477606" description="Secreted protein" evidence="3">
    <location>
        <begin position="30"/>
        <end position="197"/>
    </location>
</feature>
<dbReference type="AlphaFoldDB" id="A0AAX1L7P2"/>
<keyword evidence="1" id="KW-0175">Coiled coil</keyword>
<keyword evidence="2" id="KW-0812">Transmembrane</keyword>
<dbReference type="Proteomes" id="UP000617681">
    <property type="component" value="Chromosome"/>
</dbReference>
<name>A0AAX1L7P2_9CORY</name>
<keyword evidence="2" id="KW-1133">Transmembrane helix</keyword>
<keyword evidence="3" id="KW-0732">Signal</keyword>
<accession>A0AAX1L7P2</accession>
<protein>
    <recommendedName>
        <fullName evidence="6">Secreted protein</fullName>
    </recommendedName>
</protein>
<gene>
    <name evidence="4" type="ORF">I6J21_11880</name>
</gene>
<organism evidence="4 5">
    <name type="scientific">Corynebacterium glucuronolyticum</name>
    <dbReference type="NCBI Taxonomy" id="39791"/>
    <lineage>
        <taxon>Bacteria</taxon>
        <taxon>Bacillati</taxon>
        <taxon>Actinomycetota</taxon>
        <taxon>Actinomycetes</taxon>
        <taxon>Mycobacteriales</taxon>
        <taxon>Corynebacteriaceae</taxon>
        <taxon>Corynebacterium</taxon>
    </lineage>
</organism>
<evidence type="ECO:0000313" key="5">
    <source>
        <dbReference type="Proteomes" id="UP000617681"/>
    </source>
</evidence>
<proteinExistence type="predicted"/>
<keyword evidence="2" id="KW-0472">Membrane</keyword>
<evidence type="ECO:0000313" key="4">
    <source>
        <dbReference type="EMBL" id="QRP70431.1"/>
    </source>
</evidence>
<dbReference type="RefSeq" id="WP_005393333.1">
    <property type="nucleotide sequence ID" value="NZ_CP069534.1"/>
</dbReference>
<evidence type="ECO:0000256" key="2">
    <source>
        <dbReference type="SAM" id="Phobius"/>
    </source>
</evidence>
<feature type="signal peptide" evidence="3">
    <location>
        <begin position="1"/>
        <end position="29"/>
    </location>
</feature>
<evidence type="ECO:0000256" key="3">
    <source>
        <dbReference type="SAM" id="SignalP"/>
    </source>
</evidence>
<evidence type="ECO:0000256" key="1">
    <source>
        <dbReference type="SAM" id="Coils"/>
    </source>
</evidence>
<feature type="transmembrane region" description="Helical" evidence="2">
    <location>
        <begin position="160"/>
        <end position="181"/>
    </location>
</feature>
<evidence type="ECO:0008006" key="6">
    <source>
        <dbReference type="Google" id="ProtNLM"/>
    </source>
</evidence>
<feature type="coiled-coil region" evidence="1">
    <location>
        <begin position="70"/>
        <end position="97"/>
    </location>
</feature>